<feature type="non-terminal residue" evidence="1">
    <location>
        <position position="1"/>
    </location>
</feature>
<name>S2RGS0_LACPA</name>
<evidence type="ECO:0000313" key="2">
    <source>
        <dbReference type="Proteomes" id="UP000014243"/>
    </source>
</evidence>
<organism evidence="1 2">
    <name type="scientific">Lacticaseibacillus paracasei subsp. paracasei Lpp126</name>
    <dbReference type="NCBI Taxonomy" id="1256206"/>
    <lineage>
        <taxon>Bacteria</taxon>
        <taxon>Bacillati</taxon>
        <taxon>Bacillota</taxon>
        <taxon>Bacilli</taxon>
        <taxon>Lactobacillales</taxon>
        <taxon>Lactobacillaceae</taxon>
        <taxon>Lacticaseibacillus</taxon>
    </lineage>
</organism>
<dbReference type="PATRIC" id="fig|1256206.3.peg.2569"/>
<dbReference type="AlphaFoldDB" id="S2RGS0"/>
<protein>
    <submittedName>
        <fullName evidence="1">Uncharacterized protein</fullName>
    </submittedName>
</protein>
<sequence length="88" mass="10162">VPNIGTRKCEVGSRVLRCLYCDLPLYLDWLGKGHDEMHRIKNDDLQQMIDGMTWRKFLTMLILGLIAIDAWSHTDQIIAGFLKGWQGM</sequence>
<proteinExistence type="predicted"/>
<gene>
    <name evidence="1" type="ORF">Lpp126_16714</name>
</gene>
<accession>S2RGS0</accession>
<evidence type="ECO:0000313" key="1">
    <source>
        <dbReference type="EMBL" id="EPC70701.1"/>
    </source>
</evidence>
<comment type="caution">
    <text evidence="1">The sequence shown here is derived from an EMBL/GenBank/DDBJ whole genome shotgun (WGS) entry which is preliminary data.</text>
</comment>
<dbReference type="EMBL" id="ANKC01001177">
    <property type="protein sequence ID" value="EPC70701.1"/>
    <property type="molecule type" value="Genomic_DNA"/>
</dbReference>
<dbReference type="Proteomes" id="UP000014243">
    <property type="component" value="Unassembled WGS sequence"/>
</dbReference>
<reference evidence="1 2" key="1">
    <citation type="journal article" date="2013" name="PLoS ONE">
        <title>Lactobacillus paracasei comparative genomics: towards species pan-genome definition and exploitation of diversity.</title>
        <authorList>
            <person name="Smokvina T."/>
            <person name="Wels M."/>
            <person name="Polka J."/>
            <person name="Chervaux C."/>
            <person name="Brisse S."/>
            <person name="Boekhorst J."/>
            <person name="van Hylckama Vlieg J.E."/>
            <person name="Siezen R.J."/>
        </authorList>
    </citation>
    <scope>NUCLEOTIDE SEQUENCE [LARGE SCALE GENOMIC DNA]</scope>
    <source>
        <strain evidence="1 2">Lpp126</strain>
    </source>
</reference>